<evidence type="ECO:0000313" key="2">
    <source>
        <dbReference type="EMBL" id="KAK4808355.1"/>
    </source>
</evidence>
<comment type="caution">
    <text evidence="2">The sequence shown here is derived from an EMBL/GenBank/DDBJ whole genome shotgun (WGS) entry which is preliminary data.</text>
</comment>
<protein>
    <submittedName>
        <fullName evidence="2">Uncharacterized protein</fullName>
    </submittedName>
</protein>
<evidence type="ECO:0000256" key="1">
    <source>
        <dbReference type="SAM" id="MobiDB-lite"/>
    </source>
</evidence>
<organism evidence="2 3">
    <name type="scientific">Mycteria americana</name>
    <name type="common">Wood stork</name>
    <dbReference type="NCBI Taxonomy" id="33587"/>
    <lineage>
        <taxon>Eukaryota</taxon>
        <taxon>Metazoa</taxon>
        <taxon>Chordata</taxon>
        <taxon>Craniata</taxon>
        <taxon>Vertebrata</taxon>
        <taxon>Euteleostomi</taxon>
        <taxon>Archelosauria</taxon>
        <taxon>Archosauria</taxon>
        <taxon>Dinosauria</taxon>
        <taxon>Saurischia</taxon>
        <taxon>Theropoda</taxon>
        <taxon>Coelurosauria</taxon>
        <taxon>Aves</taxon>
        <taxon>Neognathae</taxon>
        <taxon>Neoaves</taxon>
        <taxon>Aequornithes</taxon>
        <taxon>Ciconiiformes</taxon>
        <taxon>Ciconiidae</taxon>
        <taxon>Mycteria</taxon>
    </lineage>
</organism>
<gene>
    <name evidence="2" type="ORF">QYF61_026958</name>
</gene>
<keyword evidence="3" id="KW-1185">Reference proteome</keyword>
<dbReference type="EMBL" id="JAUNZN010000025">
    <property type="protein sequence ID" value="KAK4808355.1"/>
    <property type="molecule type" value="Genomic_DNA"/>
</dbReference>
<feature type="compositionally biased region" description="Basic and acidic residues" evidence="1">
    <location>
        <begin position="350"/>
        <end position="361"/>
    </location>
</feature>
<proteinExistence type="predicted"/>
<name>A0AAN7RM69_MYCAM</name>
<sequence>MSWVDCWSRSLCSYVAGLTHAKINHVFRFNRPYLHGFQVTDWSLILFLLKSSCVVVFTSVAISSDDTVIYKANKRALFSPLVQGWRLNRFPRQPVPMLDNPFSEEKFPNIQSKPPLAQLEAISSCPITCYLGEETDPTSLQPPSSQPSQFRLLDVQPVRDSVFMTPQNSPDPGLDLAKRHCSQEGSRGGTASRNLGNLLSTTLGIIRRFTVVGAEQKNVNKFTRPSALRTSQIKDSVSNRIRKQNRNPQRSHVAYATQRNLIEITGTPFADSVFVEPGLVLASIASFCVFSITWPSGKKVENSSAFTIPSPGTDVKEQTLMPALGSREPPIQEQRPCRQLTERGGSWCGEEEHTTGGRQDEADSGACVPR</sequence>
<accession>A0AAN7RM69</accession>
<evidence type="ECO:0000313" key="3">
    <source>
        <dbReference type="Proteomes" id="UP001333110"/>
    </source>
</evidence>
<feature type="region of interest" description="Disordered" evidence="1">
    <location>
        <begin position="323"/>
        <end position="370"/>
    </location>
</feature>
<dbReference type="AlphaFoldDB" id="A0AAN7RM69"/>
<dbReference type="Proteomes" id="UP001333110">
    <property type="component" value="Unassembled WGS sequence"/>
</dbReference>
<reference evidence="2 3" key="1">
    <citation type="journal article" date="2023" name="J. Hered.">
        <title>Chromosome-level genome of the wood stork (Mycteria americana) provides insight into avian chromosome evolution.</title>
        <authorList>
            <person name="Flamio R. Jr."/>
            <person name="Ramstad K.M."/>
        </authorList>
    </citation>
    <scope>NUCLEOTIDE SEQUENCE [LARGE SCALE GENOMIC DNA]</scope>
    <source>
        <strain evidence="2">JAX WOST 10</strain>
    </source>
</reference>